<reference evidence="2" key="1">
    <citation type="submission" date="2013-11" db="EMBL/GenBank/DDBJ databases">
        <title>Genome sequence of the fusiform rust pathogen reveals effectors for host alternation and coevolution with pine.</title>
        <authorList>
            <consortium name="DOE Joint Genome Institute"/>
            <person name="Smith K."/>
            <person name="Pendleton A."/>
            <person name="Kubisiak T."/>
            <person name="Anderson C."/>
            <person name="Salamov A."/>
            <person name="Aerts A."/>
            <person name="Riley R."/>
            <person name="Clum A."/>
            <person name="Lindquist E."/>
            <person name="Ence D."/>
            <person name="Campbell M."/>
            <person name="Kronenberg Z."/>
            <person name="Feau N."/>
            <person name="Dhillon B."/>
            <person name="Hamelin R."/>
            <person name="Burleigh J."/>
            <person name="Smith J."/>
            <person name="Yandell M."/>
            <person name="Nelson C."/>
            <person name="Grigoriev I."/>
            <person name="Davis J."/>
        </authorList>
    </citation>
    <scope>NUCLEOTIDE SEQUENCE</scope>
    <source>
        <strain evidence="2">G11</strain>
    </source>
</reference>
<feature type="compositionally biased region" description="Polar residues" evidence="1">
    <location>
        <begin position="62"/>
        <end position="75"/>
    </location>
</feature>
<keyword evidence="3" id="KW-1185">Reference proteome</keyword>
<evidence type="ECO:0000313" key="3">
    <source>
        <dbReference type="Proteomes" id="UP000886653"/>
    </source>
</evidence>
<name>A0A9P6NC78_9BASI</name>
<evidence type="ECO:0000313" key="2">
    <source>
        <dbReference type="EMBL" id="KAG0143233.1"/>
    </source>
</evidence>
<dbReference type="AlphaFoldDB" id="A0A9P6NC78"/>
<sequence length="176" mass="18806">MGLLDQAKDFATSSEGKKLFGQAKEHLGNGERSERGLEQGYGSSETNQRTDDYGDARKNDSDYNSSTRQSQSATYGDSGRLDSSDESNFASGTREGLGNRDRDNEGYGNRQNQSAQVDEGFGAREGVSRGGVGDTYGGSSVSSGGYGANTQGDSFSSMNQSGFDNERMKDSSARDY</sequence>
<feature type="compositionally biased region" description="Basic and acidic residues" evidence="1">
    <location>
        <begin position="15"/>
        <end position="37"/>
    </location>
</feature>
<organism evidence="2 3">
    <name type="scientific">Cronartium quercuum f. sp. fusiforme G11</name>
    <dbReference type="NCBI Taxonomy" id="708437"/>
    <lineage>
        <taxon>Eukaryota</taxon>
        <taxon>Fungi</taxon>
        <taxon>Dikarya</taxon>
        <taxon>Basidiomycota</taxon>
        <taxon>Pucciniomycotina</taxon>
        <taxon>Pucciniomycetes</taxon>
        <taxon>Pucciniales</taxon>
        <taxon>Coleosporiaceae</taxon>
        <taxon>Cronartium</taxon>
    </lineage>
</organism>
<accession>A0A9P6NC78</accession>
<feature type="compositionally biased region" description="Basic and acidic residues" evidence="1">
    <location>
        <begin position="48"/>
        <end position="61"/>
    </location>
</feature>
<proteinExistence type="predicted"/>
<gene>
    <name evidence="2" type="ORF">CROQUDRAFT_661470</name>
</gene>
<dbReference type="EMBL" id="MU167324">
    <property type="protein sequence ID" value="KAG0143233.1"/>
    <property type="molecule type" value="Genomic_DNA"/>
</dbReference>
<comment type="caution">
    <text evidence="2">The sequence shown here is derived from an EMBL/GenBank/DDBJ whole genome shotgun (WGS) entry which is preliminary data.</text>
</comment>
<protein>
    <submittedName>
        <fullName evidence="2">Uncharacterized protein</fullName>
    </submittedName>
</protein>
<dbReference type="Proteomes" id="UP000886653">
    <property type="component" value="Unassembled WGS sequence"/>
</dbReference>
<feature type="compositionally biased region" description="Polar residues" evidence="1">
    <location>
        <begin position="148"/>
        <end position="163"/>
    </location>
</feature>
<feature type="compositionally biased region" description="Basic and acidic residues" evidence="1">
    <location>
        <begin position="164"/>
        <end position="176"/>
    </location>
</feature>
<evidence type="ECO:0000256" key="1">
    <source>
        <dbReference type="SAM" id="MobiDB-lite"/>
    </source>
</evidence>
<feature type="region of interest" description="Disordered" evidence="1">
    <location>
        <begin position="1"/>
        <end position="176"/>
    </location>
</feature>